<organism evidence="2 3">
    <name type="scientific">OM182 bacterium BACL3 MAG-120507-bin80</name>
    <dbReference type="NCBI Taxonomy" id="1655577"/>
    <lineage>
        <taxon>Bacteria</taxon>
        <taxon>Pseudomonadati</taxon>
        <taxon>Pseudomonadota</taxon>
        <taxon>Gammaproteobacteria</taxon>
        <taxon>OMG group</taxon>
        <taxon>OM182 clade</taxon>
    </lineage>
</organism>
<evidence type="ECO:0000313" key="2">
    <source>
        <dbReference type="EMBL" id="KRO71385.1"/>
    </source>
</evidence>
<protein>
    <submittedName>
        <fullName evidence="2">Uncharacterized protein</fullName>
    </submittedName>
</protein>
<dbReference type="EMBL" id="LIBB01000191">
    <property type="protein sequence ID" value="KRO71385.1"/>
    <property type="molecule type" value="Genomic_DNA"/>
</dbReference>
<proteinExistence type="predicted"/>
<dbReference type="AlphaFoldDB" id="A0A0R2S8Z5"/>
<evidence type="ECO:0000313" key="3">
    <source>
        <dbReference type="Proteomes" id="UP000051934"/>
    </source>
</evidence>
<comment type="caution">
    <text evidence="2">The sequence shown here is derived from an EMBL/GenBank/DDBJ whole genome shotgun (WGS) entry which is preliminary data.</text>
</comment>
<sequence length="59" mass="6616">MTDDANTAASSESLDTAAKPKKIVREEIKDRHTSHWDMDMMSRAELEALMTQKPAAKPK</sequence>
<evidence type="ECO:0000256" key="1">
    <source>
        <dbReference type="SAM" id="MobiDB-lite"/>
    </source>
</evidence>
<feature type="compositionally biased region" description="Basic and acidic residues" evidence="1">
    <location>
        <begin position="23"/>
        <end position="33"/>
    </location>
</feature>
<name>A0A0R2S8Z5_9GAMM</name>
<reference evidence="2 3" key="1">
    <citation type="submission" date="2015-10" db="EMBL/GenBank/DDBJ databases">
        <title>Metagenome-Assembled Genomes uncover a global brackish microbiome.</title>
        <authorList>
            <person name="Hugerth L.W."/>
            <person name="Larsson J."/>
            <person name="Alneberg J."/>
            <person name="Lindh M.V."/>
            <person name="Legrand C."/>
            <person name="Pinhassi J."/>
            <person name="Andersson A.F."/>
        </authorList>
    </citation>
    <scope>NUCLEOTIDE SEQUENCE [LARGE SCALE GENOMIC DNA]</scope>
    <source>
        <strain evidence="2">BACL4 MAG-120507-bin80</strain>
    </source>
</reference>
<accession>A0A0R2S8Z5</accession>
<feature type="compositionally biased region" description="Polar residues" evidence="1">
    <location>
        <begin position="1"/>
        <end position="14"/>
    </location>
</feature>
<dbReference type="Proteomes" id="UP000051934">
    <property type="component" value="Unassembled WGS sequence"/>
</dbReference>
<gene>
    <name evidence="2" type="ORF">ABR69_10665</name>
</gene>
<feature type="region of interest" description="Disordered" evidence="1">
    <location>
        <begin position="1"/>
        <end position="33"/>
    </location>
</feature>